<dbReference type="Proteomes" id="UP001158576">
    <property type="component" value="Chromosome 2"/>
</dbReference>
<name>A0ABN7TBX5_OIKDI</name>
<sequence>MSDEYSDDSLDEYGRNDFYRYTNAPGTESPNQSPIPPDNESPRHLPRQSYLDNINFEELNTLERPMPMKASENSPRPSGAPREQQEPFVETYFRNYENAAFNTKESDVTREEPPRKSILKQDSYYTEHELGASQNEEYYAEKQKQYEREYAILLEKEKFQAASMETHKTVRKNNKSLPPKPEIEKPKSSPPKRPKAQNSPIKRSKSLNKPRSYAEQFSNSPKKEERHSFTHSHTQAVDPFSIFKPVRKTRLGYPKPSPKHHEEEYIPQFHQTSKYVNTSREDLGKLHRPSHHSMKKLVESFSRTSFDDSFGPDYNSQENSFNYFQESNNSYSGHPSIPEGQDSYRPPEKHISQAALRTINRPTMQTQDPPKSKSLDSYLEIQNAANKSPVYKKYSVKDYKNLQQQQGIYRSRGLGPEKAPTQDTLRYERRKNFAEAVRYMNKGKIKPQVEEKIDIKRLELERKREIRKKQLEYAKSIPPPPKPSKNRPKKAEYALPGSNGGRQPPPTSTTDMHGASNAEDSTLDALLSRHKNEQARVTRLRALVNIN</sequence>
<feature type="region of interest" description="Disordered" evidence="1">
    <location>
        <begin position="164"/>
        <end position="275"/>
    </location>
</feature>
<feature type="region of interest" description="Disordered" evidence="1">
    <location>
        <begin position="317"/>
        <end position="348"/>
    </location>
</feature>
<evidence type="ECO:0000256" key="1">
    <source>
        <dbReference type="SAM" id="MobiDB-lite"/>
    </source>
</evidence>
<organism evidence="2 3">
    <name type="scientific">Oikopleura dioica</name>
    <name type="common">Tunicate</name>
    <dbReference type="NCBI Taxonomy" id="34765"/>
    <lineage>
        <taxon>Eukaryota</taxon>
        <taxon>Metazoa</taxon>
        <taxon>Chordata</taxon>
        <taxon>Tunicata</taxon>
        <taxon>Appendicularia</taxon>
        <taxon>Copelata</taxon>
        <taxon>Oikopleuridae</taxon>
        <taxon>Oikopleura</taxon>
    </lineage>
</organism>
<evidence type="ECO:0000313" key="2">
    <source>
        <dbReference type="EMBL" id="CAG5112970.1"/>
    </source>
</evidence>
<accession>A0ABN7TBX5</accession>
<keyword evidence="3" id="KW-1185">Reference proteome</keyword>
<reference evidence="2 3" key="1">
    <citation type="submission" date="2021-04" db="EMBL/GenBank/DDBJ databases">
        <authorList>
            <person name="Bliznina A."/>
        </authorList>
    </citation>
    <scope>NUCLEOTIDE SEQUENCE [LARGE SCALE GENOMIC DNA]</scope>
</reference>
<feature type="compositionally biased region" description="Acidic residues" evidence="1">
    <location>
        <begin position="1"/>
        <end position="11"/>
    </location>
</feature>
<evidence type="ECO:0000313" key="3">
    <source>
        <dbReference type="Proteomes" id="UP001158576"/>
    </source>
</evidence>
<dbReference type="EMBL" id="OU015567">
    <property type="protein sequence ID" value="CAG5112970.1"/>
    <property type="molecule type" value="Genomic_DNA"/>
</dbReference>
<feature type="compositionally biased region" description="Basic and acidic residues" evidence="1">
    <location>
        <begin position="104"/>
        <end position="115"/>
    </location>
</feature>
<feature type="region of interest" description="Disordered" evidence="1">
    <location>
        <begin position="407"/>
        <end position="427"/>
    </location>
</feature>
<feature type="region of interest" description="Disordered" evidence="1">
    <location>
        <begin position="1"/>
        <end position="137"/>
    </location>
</feature>
<proteinExistence type="predicted"/>
<feature type="compositionally biased region" description="Polar residues" evidence="1">
    <location>
        <begin position="317"/>
        <end position="333"/>
    </location>
</feature>
<gene>
    <name evidence="2" type="ORF">OKIOD_LOCUS15890</name>
</gene>
<protein>
    <submittedName>
        <fullName evidence="2">Oidioi.mRNA.OKI2018_I69.chr2.g7125.t1.cds</fullName>
    </submittedName>
</protein>
<feature type="region of interest" description="Disordered" evidence="1">
    <location>
        <begin position="469"/>
        <end position="534"/>
    </location>
</feature>